<feature type="region of interest" description="Disordered" evidence="11">
    <location>
        <begin position="75"/>
        <end position="118"/>
    </location>
</feature>
<dbReference type="InterPro" id="IPR032675">
    <property type="entry name" value="LRR_dom_sf"/>
</dbReference>
<sequence length="1110" mass="125670">MASIRIFWLLWACILVDVTMVKGQEEVDHPAEDKTNSGSLRFVSESGASTAKMPLALERRSFIDSKSGVFEHPHRVDGRAKRNGDGTQPLFPKSEKRFGGENSHKDLVSQGGPGTSSPVKHFDVRSSANHDPLWKKLKYAENYGKIRVLNKNGSERTYLLPHDYFRCGSCLCSTTSRGQMVHAECRKINGVNIVVHSIPQDLPLNTISLDLTNNPLEQFETEKLALYKSLLSVTASTNLIKSLRKRDCELPVSLENLDLSDNSISYLEDGALSCMINLTHLTLRYNDITELTNGSLEGLAKLKKLDLANNNIHNIEVGAFLHSRDLRDLDLSLNKRLSLSRKYRDAFKPLSVLEVLNISGCATVGGYPTDVLLQLPALQELAVNGEREAFDSKLSELKNLTSLTLGIRSYCWTKNFTKSYFSGLKHLTTLKIDSCIPKEYSPDMFDANPKIINFEIFRVIGKMKDVLQILCYLPNLNATRSVTITYILKHEGMGPLVQLSQTDVKCLSKMKNLVSLNLDGDTISQFGRLFITGLPPSLEKLSVRENLLMVFESLVKKVFIFHDNFKNLRELHEDSQGVKSVQSRSYHTNQHIRDHSDENAVDIRSAEAQTNLLRARNADGLSLSSSEWSLSLKNHSWPYYLEYYSASNAIQLGLTVFSRQQHFQIGSINMSGTVTTNWGEYPVSRMPYRAVIADLSNNRCETLNKKFFFANNSLVELHAKGNFFGPLFSKDFRGSLLSKLTNLEYLDFSRNHLFHLPWLLFQGMPRLRVLKLSSNNIDYLDIKIGHMTFLVHIDLSRNSIWSISERTLKNLDHLATNGTISVDLTYNPLPCTCGGLELFRWMSVTRVRMLNKDLLVCRNSEKQQEFVGDLSTRYLSLQRKCVSKKILILAASFSGAIFLLLIGFVWVFQKRWWILYMWNLAVSNFYGYKTSNGTRNRQQAGNGSRSRYQAPGYTFDAFFVYSSSSSDFVLDECLEELEVNRSHRLCVEDRDFLPGSYVPCNITSAVRSSKTTVVVLDQNFRSVGWTHYAIEMAQVEAVRSRRNVLHLLFVGSPPDRQLPGVYLKVLREGWFSEAPPRECSPDVRDAFWNSFSQKLGHTGAQADTGLVLSD</sequence>
<dbReference type="InterPro" id="IPR035897">
    <property type="entry name" value="Toll_tir_struct_dom_sf"/>
</dbReference>
<dbReference type="Pfam" id="PF01582">
    <property type="entry name" value="TIR"/>
    <property type="match status" value="1"/>
</dbReference>
<evidence type="ECO:0000256" key="6">
    <source>
        <dbReference type="ARBA" id="ARBA00022737"/>
    </source>
</evidence>
<evidence type="ECO:0000256" key="7">
    <source>
        <dbReference type="ARBA" id="ARBA00022989"/>
    </source>
</evidence>
<keyword evidence="16" id="KW-1185">Reference proteome</keyword>
<name>A0AAE1D075_9GAST</name>
<dbReference type="GO" id="GO:0007165">
    <property type="term" value="P:signal transduction"/>
    <property type="evidence" value="ECO:0007669"/>
    <property type="project" value="InterPro"/>
</dbReference>
<evidence type="ECO:0000256" key="3">
    <source>
        <dbReference type="ARBA" id="ARBA00022614"/>
    </source>
</evidence>
<dbReference type="SMART" id="SM00255">
    <property type="entry name" value="TIR"/>
    <property type="match status" value="1"/>
</dbReference>
<evidence type="ECO:0000256" key="8">
    <source>
        <dbReference type="ARBA" id="ARBA00023136"/>
    </source>
</evidence>
<evidence type="ECO:0000256" key="10">
    <source>
        <dbReference type="ARBA" id="ARBA00023180"/>
    </source>
</evidence>
<comment type="subcellular location">
    <subcellularLocation>
        <location evidence="1">Membrane</location>
        <topology evidence="1">Single-pass membrane protein</topology>
    </subcellularLocation>
</comment>
<keyword evidence="7 12" id="KW-1133">Transmembrane helix</keyword>
<dbReference type="Proteomes" id="UP001283361">
    <property type="component" value="Unassembled WGS sequence"/>
</dbReference>
<dbReference type="GO" id="GO:0005886">
    <property type="term" value="C:plasma membrane"/>
    <property type="evidence" value="ECO:0007669"/>
    <property type="project" value="TreeGrafter"/>
</dbReference>
<dbReference type="InterPro" id="IPR000157">
    <property type="entry name" value="TIR_dom"/>
</dbReference>
<dbReference type="PROSITE" id="PS50104">
    <property type="entry name" value="TIR"/>
    <property type="match status" value="1"/>
</dbReference>
<dbReference type="SUPFAM" id="SSF52058">
    <property type="entry name" value="L domain-like"/>
    <property type="match status" value="1"/>
</dbReference>
<keyword evidence="8 12" id="KW-0472">Membrane</keyword>
<dbReference type="Gene3D" id="3.80.10.10">
    <property type="entry name" value="Ribonuclease Inhibitor"/>
    <property type="match status" value="3"/>
</dbReference>
<evidence type="ECO:0000259" key="14">
    <source>
        <dbReference type="PROSITE" id="PS50104"/>
    </source>
</evidence>
<evidence type="ECO:0000256" key="12">
    <source>
        <dbReference type="SAM" id="Phobius"/>
    </source>
</evidence>
<dbReference type="SMART" id="SM00369">
    <property type="entry name" value="LRR_TYP"/>
    <property type="match status" value="6"/>
</dbReference>
<proteinExistence type="inferred from homology"/>
<dbReference type="SMART" id="SM00365">
    <property type="entry name" value="LRR_SD22"/>
    <property type="match status" value="4"/>
</dbReference>
<evidence type="ECO:0000256" key="11">
    <source>
        <dbReference type="SAM" id="MobiDB-lite"/>
    </source>
</evidence>
<evidence type="ECO:0000313" key="16">
    <source>
        <dbReference type="Proteomes" id="UP001283361"/>
    </source>
</evidence>
<dbReference type="EMBL" id="JAWDGP010006023">
    <property type="protein sequence ID" value="KAK3748419.1"/>
    <property type="molecule type" value="Genomic_DNA"/>
</dbReference>
<feature type="chain" id="PRO_5042208845" description="TIR domain-containing protein" evidence="13">
    <location>
        <begin position="24"/>
        <end position="1110"/>
    </location>
</feature>
<dbReference type="InterPro" id="IPR003591">
    <property type="entry name" value="Leu-rich_rpt_typical-subtyp"/>
</dbReference>
<dbReference type="SUPFAM" id="SSF52200">
    <property type="entry name" value="Toll/Interleukin receptor TIR domain"/>
    <property type="match status" value="1"/>
</dbReference>
<dbReference type="AlphaFoldDB" id="A0AAE1D075"/>
<reference evidence="15" key="1">
    <citation type="journal article" date="2023" name="G3 (Bethesda)">
        <title>A reference genome for the long-term kleptoplast-retaining sea slug Elysia crispata morphotype clarki.</title>
        <authorList>
            <person name="Eastman K.E."/>
            <person name="Pendleton A.L."/>
            <person name="Shaikh M.A."/>
            <person name="Suttiyut T."/>
            <person name="Ogas R."/>
            <person name="Tomko P."/>
            <person name="Gavelis G."/>
            <person name="Widhalm J.R."/>
            <person name="Wisecaver J.H."/>
        </authorList>
    </citation>
    <scope>NUCLEOTIDE SEQUENCE</scope>
    <source>
        <strain evidence="15">ECLA1</strain>
    </source>
</reference>
<protein>
    <recommendedName>
        <fullName evidence="14">TIR domain-containing protein</fullName>
    </recommendedName>
</protein>
<evidence type="ECO:0000256" key="5">
    <source>
        <dbReference type="ARBA" id="ARBA00022729"/>
    </source>
</evidence>
<keyword evidence="5 13" id="KW-0732">Signal</keyword>
<gene>
    <name evidence="15" type="ORF">RRG08_012413</name>
</gene>
<dbReference type="InterPro" id="IPR001611">
    <property type="entry name" value="Leu-rich_rpt"/>
</dbReference>
<dbReference type="GO" id="GO:0038023">
    <property type="term" value="F:signaling receptor activity"/>
    <property type="evidence" value="ECO:0007669"/>
    <property type="project" value="TreeGrafter"/>
</dbReference>
<dbReference type="PROSITE" id="PS51450">
    <property type="entry name" value="LRR"/>
    <property type="match status" value="4"/>
</dbReference>
<evidence type="ECO:0000256" key="1">
    <source>
        <dbReference type="ARBA" id="ARBA00004167"/>
    </source>
</evidence>
<accession>A0AAE1D075</accession>
<evidence type="ECO:0000256" key="2">
    <source>
        <dbReference type="ARBA" id="ARBA00009634"/>
    </source>
</evidence>
<evidence type="ECO:0000256" key="13">
    <source>
        <dbReference type="SAM" id="SignalP"/>
    </source>
</evidence>
<keyword evidence="10" id="KW-0325">Glycoprotein</keyword>
<evidence type="ECO:0000256" key="9">
    <source>
        <dbReference type="ARBA" id="ARBA00023170"/>
    </source>
</evidence>
<comment type="similarity">
    <text evidence="2">Belongs to the Toll-like receptor family.</text>
</comment>
<keyword evidence="3" id="KW-0433">Leucine-rich repeat</keyword>
<feature type="transmembrane region" description="Helical" evidence="12">
    <location>
        <begin position="886"/>
        <end position="908"/>
    </location>
</feature>
<dbReference type="PANTHER" id="PTHR24365">
    <property type="entry name" value="TOLL-LIKE RECEPTOR"/>
    <property type="match status" value="1"/>
</dbReference>
<keyword evidence="9" id="KW-0675">Receptor</keyword>
<feature type="compositionally biased region" description="Basic and acidic residues" evidence="11">
    <location>
        <begin position="75"/>
        <end position="84"/>
    </location>
</feature>
<dbReference type="Gene3D" id="3.40.50.10140">
    <property type="entry name" value="Toll/interleukin-1 receptor homology (TIR) domain"/>
    <property type="match status" value="1"/>
</dbReference>
<organism evidence="15 16">
    <name type="scientific">Elysia crispata</name>
    <name type="common">lettuce slug</name>
    <dbReference type="NCBI Taxonomy" id="231223"/>
    <lineage>
        <taxon>Eukaryota</taxon>
        <taxon>Metazoa</taxon>
        <taxon>Spiralia</taxon>
        <taxon>Lophotrochozoa</taxon>
        <taxon>Mollusca</taxon>
        <taxon>Gastropoda</taxon>
        <taxon>Heterobranchia</taxon>
        <taxon>Euthyneura</taxon>
        <taxon>Panpulmonata</taxon>
        <taxon>Sacoglossa</taxon>
        <taxon>Placobranchoidea</taxon>
        <taxon>Plakobranchidae</taxon>
        <taxon>Elysia</taxon>
    </lineage>
</organism>
<evidence type="ECO:0000313" key="15">
    <source>
        <dbReference type="EMBL" id="KAK3748419.1"/>
    </source>
</evidence>
<dbReference type="Pfam" id="PF13855">
    <property type="entry name" value="LRR_8"/>
    <property type="match status" value="2"/>
</dbReference>
<evidence type="ECO:0000256" key="4">
    <source>
        <dbReference type="ARBA" id="ARBA00022692"/>
    </source>
</evidence>
<comment type="caution">
    <text evidence="15">The sequence shown here is derived from an EMBL/GenBank/DDBJ whole genome shotgun (WGS) entry which is preliminary data.</text>
</comment>
<feature type="domain" description="TIR" evidence="14">
    <location>
        <begin position="953"/>
        <end position="1095"/>
    </location>
</feature>
<keyword evidence="6" id="KW-0677">Repeat</keyword>
<dbReference type="PANTHER" id="PTHR24365:SF541">
    <property type="entry name" value="PROTEIN TOLL-RELATED"/>
    <property type="match status" value="1"/>
</dbReference>
<feature type="compositionally biased region" description="Basic and acidic residues" evidence="11">
    <location>
        <begin position="93"/>
        <end position="107"/>
    </location>
</feature>
<feature type="signal peptide" evidence="13">
    <location>
        <begin position="1"/>
        <end position="23"/>
    </location>
</feature>
<keyword evidence="4 12" id="KW-0812">Transmembrane</keyword>